<accession>A0A830HY24</accession>
<protein>
    <submittedName>
        <fullName evidence="2">Uncharacterized protein</fullName>
    </submittedName>
</protein>
<proteinExistence type="predicted"/>
<sequence length="126" mass="14571">MMPSPRPFAALLLVLLVLLQHAAEVDARFFLDLSWLFGSTSGQSLPQKKSDLPRPVALRRKHFPFDLHGYWYSEVEHEQHTVRIHMTFSATRSTWVVETAPEHVVGEHDNRADFQHVDSYVFSFPI</sequence>
<dbReference type="Proteomes" id="UP000660262">
    <property type="component" value="Unassembled WGS sequence"/>
</dbReference>
<gene>
    <name evidence="2" type="ORF">PPROV_001022300</name>
</gene>
<evidence type="ECO:0000313" key="3">
    <source>
        <dbReference type="Proteomes" id="UP000660262"/>
    </source>
</evidence>
<reference evidence="2" key="1">
    <citation type="submission" date="2020-10" db="EMBL/GenBank/DDBJ databases">
        <title>Unveiling of a novel bifunctional photoreceptor, Dualchrome1, isolated from a cosmopolitan green alga.</title>
        <authorList>
            <person name="Suzuki S."/>
            <person name="Kawachi M."/>
        </authorList>
    </citation>
    <scope>NUCLEOTIDE SEQUENCE</scope>
    <source>
        <strain evidence="2">NIES 2893</strain>
    </source>
</reference>
<evidence type="ECO:0000313" key="2">
    <source>
        <dbReference type="EMBL" id="GHP11495.1"/>
    </source>
</evidence>
<feature type="chain" id="PRO_5032440232" evidence="1">
    <location>
        <begin position="28"/>
        <end position="126"/>
    </location>
</feature>
<dbReference type="AlphaFoldDB" id="A0A830HY24"/>
<feature type="signal peptide" evidence="1">
    <location>
        <begin position="1"/>
        <end position="27"/>
    </location>
</feature>
<evidence type="ECO:0000256" key="1">
    <source>
        <dbReference type="SAM" id="SignalP"/>
    </source>
</evidence>
<keyword evidence="1" id="KW-0732">Signal</keyword>
<name>A0A830HY24_9CHLO</name>
<comment type="caution">
    <text evidence="2">The sequence shown here is derived from an EMBL/GenBank/DDBJ whole genome shotgun (WGS) entry which is preliminary data.</text>
</comment>
<keyword evidence="3" id="KW-1185">Reference proteome</keyword>
<dbReference type="EMBL" id="BNJQ01000035">
    <property type="protein sequence ID" value="GHP11495.1"/>
    <property type="molecule type" value="Genomic_DNA"/>
</dbReference>
<organism evidence="2 3">
    <name type="scientific">Pycnococcus provasolii</name>
    <dbReference type="NCBI Taxonomy" id="41880"/>
    <lineage>
        <taxon>Eukaryota</taxon>
        <taxon>Viridiplantae</taxon>
        <taxon>Chlorophyta</taxon>
        <taxon>Pseudoscourfieldiophyceae</taxon>
        <taxon>Pseudoscourfieldiales</taxon>
        <taxon>Pycnococcaceae</taxon>
        <taxon>Pycnococcus</taxon>
    </lineage>
</organism>